<dbReference type="Proteomes" id="UP001160148">
    <property type="component" value="Unassembled WGS sequence"/>
</dbReference>
<protein>
    <recommendedName>
        <fullName evidence="3">FAST kinase domain-containing protein 5</fullName>
    </recommendedName>
</protein>
<keyword evidence="2" id="KW-1185">Reference proteome</keyword>
<proteinExistence type="predicted"/>
<evidence type="ECO:0008006" key="3">
    <source>
        <dbReference type="Google" id="ProtNLM"/>
    </source>
</evidence>
<comment type="caution">
    <text evidence="1">The sequence shown here is derived from an EMBL/GenBank/DDBJ whole genome shotgun (WGS) entry which is preliminary data.</text>
</comment>
<evidence type="ECO:0000313" key="2">
    <source>
        <dbReference type="Proteomes" id="UP001160148"/>
    </source>
</evidence>
<name>A0AAV0WS57_9HEMI</name>
<sequence length="647" mass="74740">MNRTLSRLAFVGRAFTNNHGRQNAFAQVWPAFASSFSPELRTHMNVENHNAHNVMVNDPGYRATVVNPAALAVNWPTVITPQQFHGLIGQDFSIRTADELCSDFTAISSYAGGRDYRLADSVYDGLRDRLVAVLPQMTDEQLLSVLALIPLWDTKDAKDPAYHRLWSEFDRQCIERHRRWTLNKLLLFMDHWYLMKLSRLSNFVWMGVRKLARKPSRLTPKQLVQMMFYANTSRKFLPTLPMYDIEQEICSYYNDFSIKELGIVSLGFFKTQTPIRNQELVKNLYISVIKEIVNINSIELAAFLKIFRYCSKHQHADYMYKLMDALINKVDEVKLVCCVHMALLGTNLLIKHEDLLKKISQRIVDEISLARIKDLERITLALTMFNYNPRTTPCIFKMVVNELQSDTRNIEFEEHTRCYIYTLSYLAVNNIFPKDCISKALNIETLHKCFGKKLSRFNISRDIVSLNNSVLIECPDYSGSLLPDTLKESCNEHLAWHIPTSSTLAKLGANDRNFIKLYMELLSLFKNESSCLHVCYPLPHHPKSDILFCINTIGKPVAIPEKMKNRTVFSDFQKPPELGKWFAVMALVRNSVLYYSNEYNGLTSCKIRQLKKLGYEPILFTVKELGTERDFKTLLSDKLKSHGITFN</sequence>
<evidence type="ECO:0000313" key="1">
    <source>
        <dbReference type="EMBL" id="CAI6358672.1"/>
    </source>
</evidence>
<organism evidence="1 2">
    <name type="scientific">Macrosiphum euphorbiae</name>
    <name type="common">potato aphid</name>
    <dbReference type="NCBI Taxonomy" id="13131"/>
    <lineage>
        <taxon>Eukaryota</taxon>
        <taxon>Metazoa</taxon>
        <taxon>Ecdysozoa</taxon>
        <taxon>Arthropoda</taxon>
        <taxon>Hexapoda</taxon>
        <taxon>Insecta</taxon>
        <taxon>Pterygota</taxon>
        <taxon>Neoptera</taxon>
        <taxon>Paraneoptera</taxon>
        <taxon>Hemiptera</taxon>
        <taxon>Sternorrhyncha</taxon>
        <taxon>Aphidomorpha</taxon>
        <taxon>Aphidoidea</taxon>
        <taxon>Aphididae</taxon>
        <taxon>Macrosiphini</taxon>
        <taxon>Macrosiphum</taxon>
    </lineage>
</organism>
<reference evidence="1 2" key="1">
    <citation type="submission" date="2023-01" db="EMBL/GenBank/DDBJ databases">
        <authorList>
            <person name="Whitehead M."/>
        </authorList>
    </citation>
    <scope>NUCLEOTIDE SEQUENCE [LARGE SCALE GENOMIC DNA]</scope>
</reference>
<gene>
    <name evidence="1" type="ORF">MEUPH1_LOCUS14166</name>
</gene>
<dbReference type="AlphaFoldDB" id="A0AAV0WS57"/>
<dbReference type="EMBL" id="CARXXK010000002">
    <property type="protein sequence ID" value="CAI6358672.1"/>
    <property type="molecule type" value="Genomic_DNA"/>
</dbReference>
<accession>A0AAV0WS57</accession>